<evidence type="ECO:0000313" key="2">
    <source>
        <dbReference type="EMBL" id="QKJ29259.1"/>
    </source>
</evidence>
<keyword evidence="3" id="KW-1185">Reference proteome</keyword>
<keyword evidence="1" id="KW-0472">Membrane</keyword>
<proteinExistence type="predicted"/>
<feature type="transmembrane region" description="Helical" evidence="1">
    <location>
        <begin position="6"/>
        <end position="29"/>
    </location>
</feature>
<evidence type="ECO:0000256" key="1">
    <source>
        <dbReference type="SAM" id="Phobius"/>
    </source>
</evidence>
<protein>
    <submittedName>
        <fullName evidence="2">Uncharacterized protein</fullName>
    </submittedName>
</protein>
<name>A0A7D4UCF3_9SPHI</name>
<evidence type="ECO:0000313" key="3">
    <source>
        <dbReference type="Proteomes" id="UP000505355"/>
    </source>
</evidence>
<dbReference type="Proteomes" id="UP000505355">
    <property type="component" value="Chromosome"/>
</dbReference>
<accession>A0A7D4UCF3</accession>
<dbReference type="KEGG" id="mmab:HQ865_05655"/>
<organism evidence="2 3">
    <name type="scientific">Mucilaginibacter mali</name>
    <dbReference type="NCBI Taxonomy" id="2740462"/>
    <lineage>
        <taxon>Bacteria</taxon>
        <taxon>Pseudomonadati</taxon>
        <taxon>Bacteroidota</taxon>
        <taxon>Sphingobacteriia</taxon>
        <taxon>Sphingobacteriales</taxon>
        <taxon>Sphingobacteriaceae</taxon>
        <taxon>Mucilaginibacter</taxon>
    </lineage>
</organism>
<dbReference type="AlphaFoldDB" id="A0A7D4UCF3"/>
<reference evidence="2 3" key="1">
    <citation type="submission" date="2020-05" db="EMBL/GenBank/DDBJ databases">
        <title>Mucilaginibacter mali sp. nov.</title>
        <authorList>
            <person name="Kim H.S."/>
            <person name="Lee K.C."/>
            <person name="Suh M.K."/>
            <person name="Kim J.-S."/>
            <person name="Han K.-I."/>
            <person name="Eom M.K."/>
            <person name="Shin Y.K."/>
            <person name="Lee J.-S."/>
        </authorList>
    </citation>
    <scope>NUCLEOTIDE SEQUENCE [LARGE SCALE GENOMIC DNA]</scope>
    <source>
        <strain evidence="2 3">G2-14</strain>
    </source>
</reference>
<dbReference type="EMBL" id="CP054139">
    <property type="protein sequence ID" value="QKJ29259.1"/>
    <property type="molecule type" value="Genomic_DNA"/>
</dbReference>
<keyword evidence="1" id="KW-1133">Transmembrane helix</keyword>
<sequence length="133" mass="14665">MIHRVTAYLIAGYFLLSSVLLPLGDFSLIRDLPRMYHAYQQVAAPDEMGIADFIGDYLLDGKTLLGHNKEDAPANTAVKFQHADGLLSVPALHFHMRGVTVAEVVTKYIPAPIPAISPKFHNELFRPPLNTVA</sequence>
<gene>
    <name evidence="2" type="ORF">HQ865_05655</name>
</gene>
<dbReference type="RefSeq" id="WP_173413954.1">
    <property type="nucleotide sequence ID" value="NZ_CP054139.1"/>
</dbReference>
<keyword evidence="1" id="KW-0812">Transmembrane</keyword>